<comment type="catalytic activity">
    <reaction evidence="16 17 19">
        <text>(6S)-NADPHX + ADP = AMP + phosphate + NADPH + H(+)</text>
        <dbReference type="Rhea" id="RHEA:32235"/>
        <dbReference type="ChEBI" id="CHEBI:15378"/>
        <dbReference type="ChEBI" id="CHEBI:43474"/>
        <dbReference type="ChEBI" id="CHEBI:57783"/>
        <dbReference type="ChEBI" id="CHEBI:64076"/>
        <dbReference type="ChEBI" id="CHEBI:456215"/>
        <dbReference type="ChEBI" id="CHEBI:456216"/>
        <dbReference type="EC" id="4.2.1.136"/>
    </reaction>
</comment>
<evidence type="ECO:0000256" key="1">
    <source>
        <dbReference type="ARBA" id="ARBA00000013"/>
    </source>
</evidence>
<keyword evidence="22" id="KW-0808">Transferase</keyword>
<dbReference type="GO" id="GO:0005524">
    <property type="term" value="F:ATP binding"/>
    <property type="evidence" value="ECO:0007669"/>
    <property type="project" value="UniProtKB-UniRule"/>
</dbReference>
<keyword evidence="9 18" id="KW-0630">Potassium</keyword>
<comment type="similarity">
    <text evidence="4 19">In the C-terminal section; belongs to the NnrD/CARKD family.</text>
</comment>
<keyword evidence="22" id="KW-0418">Kinase</keyword>
<dbReference type="GO" id="GO:0052856">
    <property type="term" value="F:NAD(P)HX epimerase activity"/>
    <property type="evidence" value="ECO:0007669"/>
    <property type="project" value="UniProtKB-UniRule"/>
</dbReference>
<gene>
    <name evidence="18" type="primary">nnrE</name>
    <name evidence="17" type="synonym">nnrD</name>
    <name evidence="22" type="ordered locus">Tery_0723</name>
</gene>
<evidence type="ECO:0000256" key="15">
    <source>
        <dbReference type="ARBA" id="ARBA00048238"/>
    </source>
</evidence>
<dbReference type="SUPFAM" id="SSF53613">
    <property type="entry name" value="Ribokinase-like"/>
    <property type="match status" value="1"/>
</dbReference>
<dbReference type="PANTHER" id="PTHR12592:SF0">
    <property type="entry name" value="ATP-DEPENDENT (S)-NAD(P)H-HYDRATE DEHYDRATASE"/>
    <property type="match status" value="1"/>
</dbReference>
<evidence type="ECO:0000256" key="7">
    <source>
        <dbReference type="ARBA" id="ARBA00022840"/>
    </source>
</evidence>
<dbReference type="NCBIfam" id="TIGR00196">
    <property type="entry name" value="yjeF_cterm"/>
    <property type="match status" value="1"/>
</dbReference>
<keyword evidence="8 17" id="KW-0521">NADP</keyword>
<evidence type="ECO:0000256" key="10">
    <source>
        <dbReference type="ARBA" id="ARBA00023027"/>
    </source>
</evidence>
<dbReference type="GO" id="GO:0110051">
    <property type="term" value="P:metabolite repair"/>
    <property type="evidence" value="ECO:0007669"/>
    <property type="project" value="TreeGrafter"/>
</dbReference>
<dbReference type="InterPro" id="IPR017953">
    <property type="entry name" value="Carbohydrate_kinase_pred_CS"/>
</dbReference>
<comment type="subunit">
    <text evidence="17">Homotetramer.</text>
</comment>
<feature type="binding site" evidence="17">
    <location>
        <position position="381"/>
    </location>
    <ligand>
        <name>(6S)-NADPHX</name>
        <dbReference type="ChEBI" id="CHEBI:64076"/>
    </ligand>
</feature>
<dbReference type="HAMAP" id="MF_01966">
    <property type="entry name" value="NADHX_epimerase"/>
    <property type="match status" value="1"/>
</dbReference>
<dbReference type="eggNOG" id="COG0062">
    <property type="taxonomic scope" value="Bacteria"/>
</dbReference>
<evidence type="ECO:0000256" key="14">
    <source>
        <dbReference type="ARBA" id="ARBA00025153"/>
    </source>
</evidence>
<evidence type="ECO:0000259" key="21">
    <source>
        <dbReference type="PROSITE" id="PS51385"/>
    </source>
</evidence>
<dbReference type="RefSeq" id="WP_011610548.1">
    <property type="nucleotide sequence ID" value="NC_008312.1"/>
</dbReference>
<evidence type="ECO:0000256" key="4">
    <source>
        <dbReference type="ARBA" id="ARBA00009524"/>
    </source>
</evidence>
<comment type="caution">
    <text evidence="18">Lacks conserved residue(s) required for the propagation of feature annotation.</text>
</comment>
<evidence type="ECO:0000256" key="9">
    <source>
        <dbReference type="ARBA" id="ARBA00022958"/>
    </source>
</evidence>
<comment type="similarity">
    <text evidence="3 19">In the N-terminal section; belongs to the NnrE/AIBP family.</text>
</comment>
<evidence type="ECO:0000256" key="19">
    <source>
        <dbReference type="PIRNR" id="PIRNR017184"/>
    </source>
</evidence>
<dbReference type="EMBL" id="CP000393">
    <property type="protein sequence ID" value="ABG50155.1"/>
    <property type="molecule type" value="Genomic_DNA"/>
</dbReference>
<dbReference type="KEGG" id="ter:Tery_0723"/>
<evidence type="ECO:0000256" key="2">
    <source>
        <dbReference type="ARBA" id="ARBA00000909"/>
    </source>
</evidence>
<dbReference type="PANTHER" id="PTHR12592">
    <property type="entry name" value="ATP-DEPENDENT (S)-NAD(P)H-HYDRATE DEHYDRATASE FAMILY MEMBER"/>
    <property type="match status" value="1"/>
</dbReference>
<dbReference type="EC" id="5.1.99.6" evidence="19"/>
<dbReference type="GO" id="GO:0016301">
    <property type="term" value="F:kinase activity"/>
    <property type="evidence" value="ECO:0007669"/>
    <property type="project" value="UniProtKB-KW"/>
</dbReference>
<feature type="binding site" evidence="18">
    <location>
        <begin position="63"/>
        <end position="67"/>
    </location>
    <ligand>
        <name>(6S)-NADPHX</name>
        <dbReference type="ChEBI" id="CHEBI:64076"/>
    </ligand>
</feature>
<dbReference type="Gene3D" id="3.40.50.10260">
    <property type="entry name" value="YjeF N-terminal domain"/>
    <property type="match status" value="1"/>
</dbReference>
<organism evidence="22">
    <name type="scientific">Trichodesmium erythraeum (strain IMS101)</name>
    <dbReference type="NCBI Taxonomy" id="203124"/>
    <lineage>
        <taxon>Bacteria</taxon>
        <taxon>Bacillati</taxon>
        <taxon>Cyanobacteriota</taxon>
        <taxon>Cyanophyceae</taxon>
        <taxon>Oscillatoriophycideae</taxon>
        <taxon>Oscillatoriales</taxon>
        <taxon>Microcoleaceae</taxon>
        <taxon>Trichodesmium</taxon>
    </lineage>
</organism>
<feature type="binding site" evidence="18">
    <location>
        <begin position="128"/>
        <end position="134"/>
    </location>
    <ligand>
        <name>(6S)-NADPHX</name>
        <dbReference type="ChEBI" id="CHEBI:64076"/>
    </ligand>
</feature>
<feature type="binding site" evidence="18">
    <location>
        <position position="160"/>
    </location>
    <ligand>
        <name>K(+)</name>
        <dbReference type="ChEBI" id="CHEBI:29103"/>
    </ligand>
</feature>
<dbReference type="CDD" id="cd01171">
    <property type="entry name" value="YXKO-related"/>
    <property type="match status" value="1"/>
</dbReference>
<evidence type="ECO:0000256" key="17">
    <source>
        <dbReference type="HAMAP-Rule" id="MF_01965"/>
    </source>
</evidence>
<keyword evidence="7 17" id="KW-0067">ATP-binding</keyword>
<evidence type="ECO:0000256" key="8">
    <source>
        <dbReference type="ARBA" id="ARBA00022857"/>
    </source>
</evidence>
<comment type="catalytic activity">
    <reaction evidence="1 18 19">
        <text>(6R)-NADHX = (6S)-NADHX</text>
        <dbReference type="Rhea" id="RHEA:32215"/>
        <dbReference type="ChEBI" id="CHEBI:64074"/>
        <dbReference type="ChEBI" id="CHEBI:64075"/>
        <dbReference type="EC" id="5.1.99.6"/>
    </reaction>
</comment>
<proteinExistence type="inferred from homology"/>
<comment type="similarity">
    <text evidence="18">Belongs to the NnrE/AIBP family.</text>
</comment>
<comment type="cofactor">
    <cofactor evidence="18 19">
        <name>K(+)</name>
        <dbReference type="ChEBI" id="CHEBI:29103"/>
    </cofactor>
    <text evidence="18 19">Binds 1 potassium ion per subunit.</text>
</comment>
<feature type="domain" description="YjeF N-terminal" evidence="21">
    <location>
        <begin position="15"/>
        <end position="214"/>
    </location>
</feature>
<dbReference type="GO" id="GO:0046872">
    <property type="term" value="F:metal ion binding"/>
    <property type="evidence" value="ECO:0007669"/>
    <property type="project" value="UniProtKB-UniRule"/>
</dbReference>
<dbReference type="EC" id="4.2.1.136" evidence="19"/>
<dbReference type="InterPro" id="IPR030677">
    <property type="entry name" value="Nnr"/>
</dbReference>
<comment type="function">
    <text evidence="18">Catalyzes the epimerization of the S- and R-forms of NAD(P)HX, a damaged form of NAD(P)H that is a result of enzymatic or heat-dependent hydration. This is a prerequisite for the S-specific NAD(P)H-hydrate dehydratase to allow the repair of both epimers of NAD(P)HX.</text>
</comment>
<feature type="binding site" evidence="18">
    <location>
        <position position="157"/>
    </location>
    <ligand>
        <name>(6S)-NADPHX</name>
        <dbReference type="ChEBI" id="CHEBI:64076"/>
    </ligand>
</feature>
<dbReference type="InterPro" id="IPR029056">
    <property type="entry name" value="Ribokinase-like"/>
</dbReference>
<feature type="binding site" evidence="17">
    <location>
        <position position="263"/>
    </location>
    <ligand>
        <name>(6S)-NADPHX</name>
        <dbReference type="ChEBI" id="CHEBI:64076"/>
    </ligand>
</feature>
<protein>
    <recommendedName>
        <fullName evidence="19">Bifunctional NAD(P)H-hydrate repair enzyme</fullName>
    </recommendedName>
    <alternativeName>
        <fullName evidence="19">Nicotinamide nucleotide repair protein</fullName>
    </alternativeName>
    <domain>
        <recommendedName>
            <fullName evidence="19">ADP-dependent (S)-NAD(P)H-hydrate dehydratase</fullName>
            <ecNumber evidence="19">4.2.1.136</ecNumber>
        </recommendedName>
        <alternativeName>
            <fullName evidence="19">ADP-dependent NAD(P)HX dehydratase</fullName>
        </alternativeName>
    </domain>
    <domain>
        <recommendedName>
            <fullName evidence="19">NAD(P)H-hydrate epimerase</fullName>
            <ecNumber evidence="19">5.1.99.6</ecNumber>
        </recommendedName>
    </domain>
</protein>
<reference evidence="22" key="1">
    <citation type="submission" date="2006-06" db="EMBL/GenBank/DDBJ databases">
        <title>Complete sequence of Trichodesmium erythraeum IMS101.</title>
        <authorList>
            <consortium name="US DOE Joint Genome Institute"/>
            <person name="Copeland A."/>
            <person name="Lucas S."/>
            <person name="Lapidus A."/>
            <person name="Barry K."/>
            <person name="Detter J.C."/>
            <person name="Glavina del Rio T."/>
            <person name="Hammon N."/>
            <person name="Israni S."/>
            <person name="Dalin E."/>
            <person name="Tice H."/>
            <person name="Pitluck S."/>
            <person name="Kiss H."/>
            <person name="Munk A.C."/>
            <person name="Brettin T."/>
            <person name="Bruce D."/>
            <person name="Han C."/>
            <person name="Tapia R."/>
            <person name="Gilna P."/>
            <person name="Schmutz J."/>
            <person name="Larimer F."/>
            <person name="Land M."/>
            <person name="Hauser L."/>
            <person name="Kyrpides N."/>
            <person name="Kim E."/>
            <person name="Richardson P."/>
        </authorList>
    </citation>
    <scope>NUCLEOTIDE SEQUENCE [LARGE SCALE GENOMIC DNA]</scope>
    <source>
        <strain evidence="22">IMS101</strain>
    </source>
</reference>
<feature type="binding site" evidence="17">
    <location>
        <begin position="417"/>
        <end position="421"/>
    </location>
    <ligand>
        <name>AMP</name>
        <dbReference type="ChEBI" id="CHEBI:456215"/>
    </ligand>
</feature>
<evidence type="ECO:0000256" key="6">
    <source>
        <dbReference type="ARBA" id="ARBA00022741"/>
    </source>
</evidence>
<dbReference type="PIRSF" id="PIRSF017184">
    <property type="entry name" value="Nnr"/>
    <property type="match status" value="1"/>
</dbReference>
<evidence type="ECO:0000256" key="3">
    <source>
        <dbReference type="ARBA" id="ARBA00006001"/>
    </source>
</evidence>
<dbReference type="PROSITE" id="PS01050">
    <property type="entry name" value="YJEF_C_2"/>
    <property type="match status" value="1"/>
</dbReference>
<evidence type="ECO:0000256" key="12">
    <source>
        <dbReference type="ARBA" id="ARBA00023239"/>
    </source>
</evidence>
<dbReference type="HOGENOM" id="CLU_024853_4_1_3"/>
<keyword evidence="13" id="KW-0511">Multifunctional enzyme</keyword>
<dbReference type="Pfam" id="PF01256">
    <property type="entry name" value="Carb_kinase"/>
    <property type="match status" value="1"/>
</dbReference>
<dbReference type="InterPro" id="IPR036652">
    <property type="entry name" value="YjeF_N_dom_sf"/>
</dbReference>
<evidence type="ECO:0000256" key="18">
    <source>
        <dbReference type="HAMAP-Rule" id="MF_01966"/>
    </source>
</evidence>
<accession>Q118B9</accession>
<feature type="binding site" evidence="18">
    <location>
        <position position="64"/>
    </location>
    <ligand>
        <name>K(+)</name>
        <dbReference type="ChEBI" id="CHEBI:29103"/>
    </ligand>
</feature>
<comment type="catalytic activity">
    <reaction evidence="15 17 19">
        <text>(6S)-NADHX + ADP = AMP + phosphate + NADH + H(+)</text>
        <dbReference type="Rhea" id="RHEA:32223"/>
        <dbReference type="ChEBI" id="CHEBI:15378"/>
        <dbReference type="ChEBI" id="CHEBI:43474"/>
        <dbReference type="ChEBI" id="CHEBI:57945"/>
        <dbReference type="ChEBI" id="CHEBI:64074"/>
        <dbReference type="ChEBI" id="CHEBI:456215"/>
        <dbReference type="ChEBI" id="CHEBI:456216"/>
        <dbReference type="EC" id="4.2.1.136"/>
    </reaction>
</comment>
<feature type="domain" description="YjeF C-terminal" evidence="20">
    <location>
        <begin position="228"/>
        <end position="508"/>
    </location>
</feature>
<dbReference type="HAMAP" id="MF_01965">
    <property type="entry name" value="NADHX_dehydratase"/>
    <property type="match status" value="1"/>
</dbReference>
<evidence type="ECO:0000256" key="16">
    <source>
        <dbReference type="ARBA" id="ARBA00049209"/>
    </source>
</evidence>
<evidence type="ECO:0000256" key="5">
    <source>
        <dbReference type="ARBA" id="ARBA00022723"/>
    </source>
</evidence>
<dbReference type="PROSITE" id="PS51385">
    <property type="entry name" value="YJEF_N"/>
    <property type="match status" value="1"/>
</dbReference>
<dbReference type="SUPFAM" id="SSF64153">
    <property type="entry name" value="YjeF N-terminal domain-like"/>
    <property type="match status" value="1"/>
</dbReference>
<dbReference type="InterPro" id="IPR000631">
    <property type="entry name" value="CARKD"/>
</dbReference>
<dbReference type="NCBIfam" id="TIGR00197">
    <property type="entry name" value="yjeF_nterm"/>
    <property type="match status" value="1"/>
</dbReference>
<comment type="catalytic activity">
    <reaction evidence="2 18 19">
        <text>(6R)-NADPHX = (6S)-NADPHX</text>
        <dbReference type="Rhea" id="RHEA:32227"/>
        <dbReference type="ChEBI" id="CHEBI:64076"/>
        <dbReference type="ChEBI" id="CHEBI:64077"/>
        <dbReference type="EC" id="5.1.99.6"/>
    </reaction>
</comment>
<dbReference type="PROSITE" id="PS51383">
    <property type="entry name" value="YJEF_C_3"/>
    <property type="match status" value="1"/>
</dbReference>
<evidence type="ECO:0000313" key="22">
    <source>
        <dbReference type="EMBL" id="ABG50155.1"/>
    </source>
</evidence>
<dbReference type="GO" id="GO:0052855">
    <property type="term" value="F:ADP-dependent NAD(P)H-hydrate dehydratase activity"/>
    <property type="evidence" value="ECO:0007669"/>
    <property type="project" value="UniProtKB-UniRule"/>
</dbReference>
<dbReference type="eggNOG" id="COG0063">
    <property type="taxonomic scope" value="Bacteria"/>
</dbReference>
<dbReference type="InterPro" id="IPR004443">
    <property type="entry name" value="YjeF_N_dom"/>
</dbReference>
<feature type="binding site" evidence="17">
    <location>
        <position position="445"/>
    </location>
    <ligand>
        <name>AMP</name>
        <dbReference type="ChEBI" id="CHEBI:456215"/>
    </ligand>
</feature>
<keyword evidence="12 17" id="KW-0456">Lyase</keyword>
<dbReference type="Pfam" id="PF03853">
    <property type="entry name" value="YjeF_N"/>
    <property type="match status" value="1"/>
</dbReference>
<dbReference type="AlphaFoldDB" id="Q118B9"/>
<keyword evidence="10 17" id="KW-0520">NAD</keyword>
<dbReference type="OrthoDB" id="9806925at2"/>
<feature type="binding site" evidence="17">
    <location>
        <position position="446"/>
    </location>
    <ligand>
        <name>(6S)-NADPHX</name>
        <dbReference type="ChEBI" id="CHEBI:64076"/>
    </ligand>
</feature>
<keyword evidence="5 18" id="KW-0479">Metal-binding</keyword>
<comment type="function">
    <text evidence="17">Catalyzes the dehydration of the S-form of NAD(P)HX at the expense of ADP, which is converted to AMP. Together with NAD(P)HX epimerase, which catalyzes the epimerization of the S- and R-forms, the enzyme allows the repair of both epimers of NAD(P)HX, a damaged form of NAD(P)H that is a result of enzymatic or heat-dependent hydration.</text>
</comment>
<keyword evidence="11 18" id="KW-0413">Isomerase</keyword>
<comment type="cofactor">
    <cofactor evidence="17">
        <name>Mg(2+)</name>
        <dbReference type="ChEBI" id="CHEBI:18420"/>
    </cofactor>
</comment>
<evidence type="ECO:0000259" key="20">
    <source>
        <dbReference type="PROSITE" id="PS51383"/>
    </source>
</evidence>
<dbReference type="STRING" id="203124.Tery_0723"/>
<sequence>MNNIKEKFIVTAAQMRQIEERIFIAGMPVAALMEKVAGLVTRKISELLNSNISKIGVLVGPGHNGGDALVIARELYFQGYEIIVYCPFVNLKELTNAHAKYLQYLGVNFVKNISLLKNCALLIDGLFGFGLEREISGDLAESISQINSWQKQVFSIDLPSGIHTDTGEVLGTSICATYTFCLGLWKQAFLQDKALKYFGKSELIDFDIPLADITEVLGEFPTIERITKTSALENLPLPRPPATYKYTNGNLLLIVGSHRYSGAAVLTGLGSRVTGVGMLSIAVPKSIKPILNSHLPEALIIGCPETETGTIKQLPEDIDLSKFEAIACGPGLTIEPTSIIEKVLSVNCPLVLDADALNICGNLANNSLVSQRQAPTIITPHPGEFKRLFPHLVDQLNNRILAAEKATKNSNVIIVLKGAKTIIANSQKILINPESTPALARGGSGDVLTGLVGGLLAINSTQTLPFNAVKTAVWWHAQAAILAVKERTELGVDAFTLTQYLIPALKKYNFC</sequence>
<evidence type="ECO:0000256" key="13">
    <source>
        <dbReference type="ARBA" id="ARBA00023268"/>
    </source>
</evidence>
<dbReference type="GO" id="GO:0046496">
    <property type="term" value="P:nicotinamide nucleotide metabolic process"/>
    <property type="evidence" value="ECO:0007669"/>
    <property type="project" value="UniProtKB-UniRule"/>
</dbReference>
<dbReference type="Gene3D" id="3.40.1190.20">
    <property type="match status" value="1"/>
</dbReference>
<feature type="binding site" evidence="17">
    <location>
        <position position="331"/>
    </location>
    <ligand>
        <name>(6S)-NADPHX</name>
        <dbReference type="ChEBI" id="CHEBI:64076"/>
    </ligand>
</feature>
<evidence type="ECO:0000256" key="11">
    <source>
        <dbReference type="ARBA" id="ARBA00023235"/>
    </source>
</evidence>
<keyword evidence="6 17" id="KW-0547">Nucleotide-binding</keyword>
<feature type="binding site" evidence="18">
    <location>
        <position position="124"/>
    </location>
    <ligand>
        <name>K(+)</name>
        <dbReference type="ChEBI" id="CHEBI:29103"/>
    </ligand>
</feature>
<comment type="similarity">
    <text evidence="17">Belongs to the NnrD/CARKD family.</text>
</comment>
<comment type="function">
    <text evidence="14 19">Bifunctional enzyme that catalyzes the epimerization of the S- and R-forms of NAD(P)HX and the dehydration of the S-form of NAD(P)HX at the expense of ADP, which is converted to AMP. This allows the repair of both epimers of NAD(P)HX, a damaged form of NAD(P)H that is a result of enzymatic or heat-dependent hydration.</text>
</comment>
<name>Q118B9_TRIEI</name>